<organism evidence="9">
    <name type="scientific">Graphocephala atropunctata</name>
    <dbReference type="NCBI Taxonomy" id="36148"/>
    <lineage>
        <taxon>Eukaryota</taxon>
        <taxon>Metazoa</taxon>
        <taxon>Ecdysozoa</taxon>
        <taxon>Arthropoda</taxon>
        <taxon>Hexapoda</taxon>
        <taxon>Insecta</taxon>
        <taxon>Pterygota</taxon>
        <taxon>Neoptera</taxon>
        <taxon>Paraneoptera</taxon>
        <taxon>Hemiptera</taxon>
        <taxon>Auchenorrhyncha</taxon>
        <taxon>Membracoidea</taxon>
        <taxon>Cicadellidae</taxon>
        <taxon>Cicadellinae</taxon>
        <taxon>Cicadellini</taxon>
        <taxon>Graphocephala</taxon>
    </lineage>
</organism>
<dbReference type="SUPFAM" id="SSF47459">
    <property type="entry name" value="HLH, helix-loop-helix DNA-binding domain"/>
    <property type="match status" value="1"/>
</dbReference>
<dbReference type="SUPFAM" id="SSF158457">
    <property type="entry name" value="Orange domain-like"/>
    <property type="match status" value="1"/>
</dbReference>
<keyword evidence="5" id="KW-0539">Nucleus</keyword>
<gene>
    <name evidence="9" type="ORF">g.20021</name>
</gene>
<name>A0A1B6LLL5_9HEMI</name>
<dbReference type="GO" id="GO:0005634">
    <property type="term" value="C:nucleus"/>
    <property type="evidence" value="ECO:0007669"/>
    <property type="project" value="UniProtKB-SubCell"/>
</dbReference>
<dbReference type="PROSITE" id="PS51054">
    <property type="entry name" value="ORANGE"/>
    <property type="match status" value="1"/>
</dbReference>
<dbReference type="InterPro" id="IPR050370">
    <property type="entry name" value="HES_HEY"/>
</dbReference>
<dbReference type="InterPro" id="IPR003650">
    <property type="entry name" value="Orange_dom"/>
</dbReference>
<evidence type="ECO:0000256" key="6">
    <source>
        <dbReference type="SAM" id="MobiDB-lite"/>
    </source>
</evidence>
<dbReference type="AlphaFoldDB" id="A0A1B6LLL5"/>
<dbReference type="Gene3D" id="6.10.250.980">
    <property type="match status" value="1"/>
</dbReference>
<proteinExistence type="predicted"/>
<dbReference type="FunFam" id="4.10.280.10:FF:000009">
    <property type="entry name" value="Transcription factor HES-1"/>
    <property type="match status" value="1"/>
</dbReference>
<keyword evidence="3" id="KW-0238">DNA-binding</keyword>
<comment type="subcellular location">
    <subcellularLocation>
        <location evidence="1">Nucleus</location>
    </subcellularLocation>
</comment>
<feature type="region of interest" description="Disordered" evidence="6">
    <location>
        <begin position="230"/>
        <end position="252"/>
    </location>
</feature>
<keyword evidence="4" id="KW-0804">Transcription</keyword>
<dbReference type="InterPro" id="IPR036638">
    <property type="entry name" value="HLH_DNA-bd_sf"/>
</dbReference>
<dbReference type="SMART" id="SM00511">
    <property type="entry name" value="ORANGE"/>
    <property type="match status" value="1"/>
</dbReference>
<feature type="domain" description="BHLH" evidence="7">
    <location>
        <begin position="35"/>
        <end position="92"/>
    </location>
</feature>
<keyword evidence="2" id="KW-0805">Transcription regulation</keyword>
<dbReference type="GO" id="GO:0006355">
    <property type="term" value="P:regulation of DNA-templated transcription"/>
    <property type="evidence" value="ECO:0007669"/>
    <property type="project" value="InterPro"/>
</dbReference>
<evidence type="ECO:0000256" key="5">
    <source>
        <dbReference type="ARBA" id="ARBA00023242"/>
    </source>
</evidence>
<feature type="compositionally biased region" description="Low complexity" evidence="6">
    <location>
        <begin position="290"/>
        <end position="315"/>
    </location>
</feature>
<evidence type="ECO:0000256" key="1">
    <source>
        <dbReference type="ARBA" id="ARBA00004123"/>
    </source>
</evidence>
<dbReference type="GO" id="GO:1990837">
    <property type="term" value="F:sequence-specific double-stranded DNA binding"/>
    <property type="evidence" value="ECO:0007669"/>
    <property type="project" value="UniProtKB-ARBA"/>
</dbReference>
<protein>
    <recommendedName>
        <fullName evidence="10">BHLH domain-containing protein</fullName>
    </recommendedName>
</protein>
<feature type="region of interest" description="Disordered" evidence="6">
    <location>
        <begin position="148"/>
        <end position="170"/>
    </location>
</feature>
<dbReference type="SMART" id="SM00353">
    <property type="entry name" value="HLH"/>
    <property type="match status" value="1"/>
</dbReference>
<feature type="domain" description="Orange" evidence="8">
    <location>
        <begin position="111"/>
        <end position="140"/>
    </location>
</feature>
<sequence length="348" mass="36782">MVTGGGTVAAAVPCGGGSAAAVPQADTTSRRPAENRRSNKPIMEKRRRARINNCLNELKSLILDAMKKDPARHSKLEKADILEMTVKHLETMQRQQIAMSAAADPQVLNKFRAGFSECAGEVGRFPGLEPPVRRRLLQHLANCLNSSNSAADPAPAPAPATPAVSESPQTPQLTGVQVHIVPAVDAQVATSNGIFFSTAGNSTGLQLVPTRLPNGDIALVLPSSNTQILRQVSTPSSSPSPSSSSSTSSSPLPLLLPIPIRTASASSASSSPVAFERLTVSTSTNTPLESSPQNSFPSPISPSSSTNSYDMSDSSLRPYSPPMQAPLSLVVKKNYQDVCDDEKPWRPW</sequence>
<evidence type="ECO:0000256" key="4">
    <source>
        <dbReference type="ARBA" id="ARBA00023163"/>
    </source>
</evidence>
<dbReference type="PANTHER" id="PTHR10985">
    <property type="entry name" value="BASIC HELIX-LOOP-HELIX TRANSCRIPTION FACTOR, HES-RELATED"/>
    <property type="match status" value="1"/>
</dbReference>
<evidence type="ECO:0000259" key="8">
    <source>
        <dbReference type="PROSITE" id="PS51054"/>
    </source>
</evidence>
<dbReference type="InterPro" id="IPR011598">
    <property type="entry name" value="bHLH_dom"/>
</dbReference>
<evidence type="ECO:0000256" key="3">
    <source>
        <dbReference type="ARBA" id="ARBA00023125"/>
    </source>
</evidence>
<dbReference type="GO" id="GO:0046983">
    <property type="term" value="F:protein dimerization activity"/>
    <property type="evidence" value="ECO:0007669"/>
    <property type="project" value="InterPro"/>
</dbReference>
<dbReference type="CDD" id="cd18913">
    <property type="entry name" value="bHLH-O_hairy_like"/>
    <property type="match status" value="1"/>
</dbReference>
<dbReference type="Pfam" id="PF07527">
    <property type="entry name" value="Hairy_orange"/>
    <property type="match status" value="1"/>
</dbReference>
<dbReference type="PROSITE" id="PS50888">
    <property type="entry name" value="BHLH"/>
    <property type="match status" value="1"/>
</dbReference>
<feature type="region of interest" description="Disordered" evidence="6">
    <location>
        <begin position="13"/>
        <end position="42"/>
    </location>
</feature>
<feature type="compositionally biased region" description="Low complexity" evidence="6">
    <location>
        <begin position="233"/>
        <end position="252"/>
    </location>
</feature>
<feature type="compositionally biased region" description="Basic and acidic residues" evidence="6">
    <location>
        <begin position="28"/>
        <end position="37"/>
    </location>
</feature>
<dbReference type="Gene3D" id="4.10.280.10">
    <property type="entry name" value="Helix-loop-helix DNA-binding domain"/>
    <property type="match status" value="1"/>
</dbReference>
<dbReference type="EMBL" id="GEBQ01015528">
    <property type="protein sequence ID" value="JAT24449.1"/>
    <property type="molecule type" value="Transcribed_RNA"/>
</dbReference>
<dbReference type="Pfam" id="PF00010">
    <property type="entry name" value="HLH"/>
    <property type="match status" value="1"/>
</dbReference>
<evidence type="ECO:0000256" key="2">
    <source>
        <dbReference type="ARBA" id="ARBA00023015"/>
    </source>
</evidence>
<evidence type="ECO:0008006" key="10">
    <source>
        <dbReference type="Google" id="ProtNLM"/>
    </source>
</evidence>
<accession>A0A1B6LLL5</accession>
<evidence type="ECO:0000259" key="7">
    <source>
        <dbReference type="PROSITE" id="PS50888"/>
    </source>
</evidence>
<evidence type="ECO:0000313" key="9">
    <source>
        <dbReference type="EMBL" id="JAT24449.1"/>
    </source>
</evidence>
<reference evidence="9" key="1">
    <citation type="submission" date="2015-11" db="EMBL/GenBank/DDBJ databases">
        <title>De novo transcriptome assembly of four potential Pierce s Disease insect vectors from Arizona vineyards.</title>
        <authorList>
            <person name="Tassone E.E."/>
        </authorList>
    </citation>
    <scope>NUCLEOTIDE SEQUENCE</scope>
</reference>
<feature type="region of interest" description="Disordered" evidence="6">
    <location>
        <begin position="283"/>
        <end position="323"/>
    </location>
</feature>